<reference evidence="1 2" key="1">
    <citation type="journal article" date="2019" name="Genome Biol. Evol.">
        <title>Insights into the evolution of the New World diploid cottons (Gossypium, subgenus Houzingenia) based on genome sequencing.</title>
        <authorList>
            <person name="Grover C.E."/>
            <person name="Arick M.A. 2nd"/>
            <person name="Thrash A."/>
            <person name="Conover J.L."/>
            <person name="Sanders W.S."/>
            <person name="Peterson D.G."/>
            <person name="Frelichowski J.E."/>
            <person name="Scheffler J.A."/>
            <person name="Scheffler B.E."/>
            <person name="Wendel J.F."/>
        </authorList>
    </citation>
    <scope>NUCLEOTIDE SEQUENCE [LARGE SCALE GENOMIC DNA]</scope>
    <source>
        <strain evidence="1">0</strain>
        <tissue evidence="1">Leaf</tissue>
    </source>
</reference>
<dbReference type="AlphaFoldDB" id="A0A7J9IFA9"/>
<organism evidence="1 2">
    <name type="scientific">Gossypium harknessii</name>
    <dbReference type="NCBI Taxonomy" id="34285"/>
    <lineage>
        <taxon>Eukaryota</taxon>
        <taxon>Viridiplantae</taxon>
        <taxon>Streptophyta</taxon>
        <taxon>Embryophyta</taxon>
        <taxon>Tracheophyta</taxon>
        <taxon>Spermatophyta</taxon>
        <taxon>Magnoliopsida</taxon>
        <taxon>eudicotyledons</taxon>
        <taxon>Gunneridae</taxon>
        <taxon>Pentapetalae</taxon>
        <taxon>rosids</taxon>
        <taxon>malvids</taxon>
        <taxon>Malvales</taxon>
        <taxon>Malvaceae</taxon>
        <taxon>Malvoideae</taxon>
        <taxon>Gossypium</taxon>
    </lineage>
</organism>
<feature type="non-terminal residue" evidence="1">
    <location>
        <position position="143"/>
    </location>
</feature>
<comment type="caution">
    <text evidence="1">The sequence shown here is derived from an EMBL/GenBank/DDBJ whole genome shotgun (WGS) entry which is preliminary data.</text>
</comment>
<accession>A0A7J9IFA9</accession>
<dbReference type="Proteomes" id="UP000593560">
    <property type="component" value="Unassembled WGS sequence"/>
</dbReference>
<name>A0A7J9IFA9_9ROSI</name>
<evidence type="ECO:0000313" key="2">
    <source>
        <dbReference type="Proteomes" id="UP000593560"/>
    </source>
</evidence>
<sequence>MRSTKVRPAYEAKKIVLRNFFWKKANDLIKDYKPLVKVLRLVDGDKKPTTNFIYEAVNKAKRAIQQDCRYFTEYKKIIDNRWNFMHSNLHLAEILEGTRAVIEILEPSLDTQVRMVNQLLLFRNKYEIFDTPQAQRAWKQMNP</sequence>
<keyword evidence="2" id="KW-1185">Reference proteome</keyword>
<gene>
    <name evidence="1" type="ORF">Gohar_028149</name>
</gene>
<dbReference type="OrthoDB" id="997896at2759"/>
<dbReference type="EMBL" id="JABFAD010355358">
    <property type="protein sequence ID" value="MBA0820771.1"/>
    <property type="molecule type" value="Genomic_DNA"/>
</dbReference>
<proteinExistence type="predicted"/>
<protein>
    <submittedName>
        <fullName evidence="1">Uncharacterized protein</fullName>
    </submittedName>
</protein>
<evidence type="ECO:0000313" key="1">
    <source>
        <dbReference type="EMBL" id="MBA0820771.1"/>
    </source>
</evidence>